<dbReference type="InterPro" id="IPR000515">
    <property type="entry name" value="MetI-like"/>
</dbReference>
<keyword evidence="5 7" id="KW-1133">Transmembrane helix</keyword>
<comment type="similarity">
    <text evidence="7">Belongs to the binding-protein-dependent transport system permease family.</text>
</comment>
<keyword evidence="2 7" id="KW-0813">Transport</keyword>
<evidence type="ECO:0000313" key="10">
    <source>
        <dbReference type="Proteomes" id="UP000295756"/>
    </source>
</evidence>
<organism evidence="9 10">
    <name type="scientific">Leuconostoc kimchii</name>
    <dbReference type="NCBI Taxonomy" id="136609"/>
    <lineage>
        <taxon>Bacteria</taxon>
        <taxon>Bacillati</taxon>
        <taxon>Bacillota</taxon>
        <taxon>Bacilli</taxon>
        <taxon>Lactobacillales</taxon>
        <taxon>Lactobacillaceae</taxon>
        <taxon>Leuconostoc</taxon>
    </lineage>
</organism>
<dbReference type="Proteomes" id="UP000295756">
    <property type="component" value="Chromosome"/>
</dbReference>
<feature type="transmembrane region" description="Helical" evidence="7">
    <location>
        <begin position="48"/>
        <end position="74"/>
    </location>
</feature>
<comment type="subcellular location">
    <subcellularLocation>
        <location evidence="7">Cell membrane</location>
        <topology evidence="7">Multi-pass membrane protein</topology>
    </subcellularLocation>
    <subcellularLocation>
        <location evidence="1">Membrane</location>
        <topology evidence="1">Multi-pass membrane protein</topology>
    </subcellularLocation>
</comment>
<accession>A0ABX5SLP0</accession>
<evidence type="ECO:0000256" key="1">
    <source>
        <dbReference type="ARBA" id="ARBA00004141"/>
    </source>
</evidence>
<reference evidence="9 10" key="1">
    <citation type="submission" date="2019-03" db="EMBL/GenBank/DDBJ databases">
        <title>Complete Genome Sequence of Leuconostoc kimchii strain NKJ218 Isolated from Homemade Kimchi.</title>
        <authorList>
            <person name="Jung J.Y."/>
            <person name="Jin H.M."/>
            <person name="Jung J.-W."/>
            <person name="Lee S.-Y."/>
            <person name="Ryu B.-G."/>
            <person name="Han S.-S."/>
            <person name="Kang H.K."/>
            <person name="Choi H.W."/>
            <person name="Chung E.J."/>
            <person name="Choi K.-M."/>
        </authorList>
    </citation>
    <scope>NUCLEOTIDE SEQUENCE [LARGE SCALE GENOMIC DNA]</scope>
    <source>
        <strain evidence="9 10">NKJ218</strain>
    </source>
</reference>
<evidence type="ECO:0000256" key="5">
    <source>
        <dbReference type="ARBA" id="ARBA00022989"/>
    </source>
</evidence>
<proteinExistence type="inferred from homology"/>
<feature type="domain" description="ABC transmembrane type-1" evidence="8">
    <location>
        <begin position="17"/>
        <end position="216"/>
    </location>
</feature>
<feature type="transmembrane region" description="Helical" evidence="7">
    <location>
        <begin position="12"/>
        <end position="41"/>
    </location>
</feature>
<dbReference type="PANTHER" id="PTHR30614">
    <property type="entry name" value="MEMBRANE COMPONENT OF AMINO ACID ABC TRANSPORTER"/>
    <property type="match status" value="1"/>
</dbReference>
<dbReference type="PANTHER" id="PTHR30614:SF0">
    <property type="entry name" value="L-CYSTINE TRANSPORT SYSTEM PERMEASE PROTEIN TCYL"/>
    <property type="match status" value="1"/>
</dbReference>
<keyword evidence="4" id="KW-0029">Amino-acid transport</keyword>
<evidence type="ECO:0000256" key="3">
    <source>
        <dbReference type="ARBA" id="ARBA00022692"/>
    </source>
</evidence>
<dbReference type="CDD" id="cd06261">
    <property type="entry name" value="TM_PBP2"/>
    <property type="match status" value="1"/>
</dbReference>
<protein>
    <submittedName>
        <fullName evidence="9">Amino acid ABC transporter permease</fullName>
    </submittedName>
</protein>
<keyword evidence="6 7" id="KW-0472">Membrane</keyword>
<dbReference type="InterPro" id="IPR035906">
    <property type="entry name" value="MetI-like_sf"/>
</dbReference>
<keyword evidence="10" id="KW-1185">Reference proteome</keyword>
<dbReference type="InterPro" id="IPR043429">
    <property type="entry name" value="ArtM/GltK/GlnP/TcyL/YhdX-like"/>
</dbReference>
<name>A0ABX5SLP0_9LACO</name>
<dbReference type="EMBL" id="CP037939">
    <property type="protein sequence ID" value="QBR48312.1"/>
    <property type="molecule type" value="Genomic_DNA"/>
</dbReference>
<evidence type="ECO:0000256" key="2">
    <source>
        <dbReference type="ARBA" id="ARBA00022448"/>
    </source>
</evidence>
<feature type="transmembrane region" description="Helical" evidence="7">
    <location>
        <begin position="94"/>
        <end position="115"/>
    </location>
</feature>
<evidence type="ECO:0000313" key="9">
    <source>
        <dbReference type="EMBL" id="QBR48312.1"/>
    </source>
</evidence>
<dbReference type="SUPFAM" id="SSF161098">
    <property type="entry name" value="MetI-like"/>
    <property type="match status" value="1"/>
</dbReference>
<dbReference type="PROSITE" id="PS50928">
    <property type="entry name" value="ABC_TM1"/>
    <property type="match status" value="1"/>
</dbReference>
<gene>
    <name evidence="9" type="ORF">EW139_09380</name>
</gene>
<dbReference type="RefSeq" id="WP_013103394.1">
    <property type="nucleotide sequence ID" value="NZ_CP037939.1"/>
</dbReference>
<evidence type="ECO:0000256" key="6">
    <source>
        <dbReference type="ARBA" id="ARBA00023136"/>
    </source>
</evidence>
<keyword evidence="3 7" id="KW-0812">Transmembrane</keyword>
<evidence type="ECO:0000256" key="4">
    <source>
        <dbReference type="ARBA" id="ARBA00022970"/>
    </source>
</evidence>
<evidence type="ECO:0000256" key="7">
    <source>
        <dbReference type="RuleBase" id="RU363032"/>
    </source>
</evidence>
<dbReference type="Pfam" id="PF00528">
    <property type="entry name" value="BPD_transp_1"/>
    <property type="match status" value="1"/>
</dbReference>
<feature type="transmembrane region" description="Helical" evidence="7">
    <location>
        <begin position="201"/>
        <end position="222"/>
    </location>
</feature>
<dbReference type="Gene3D" id="1.10.3720.10">
    <property type="entry name" value="MetI-like"/>
    <property type="match status" value="1"/>
</dbReference>
<sequence>MNIPFLIHTFWLAIQAVPITLLITGSALLIGLPLGFLLAWIKIKKIKVLYPLAVIYTSLMRATPMVLLILLFYSTLPSLFNVILNDHLHLGVKIFDVNPIIYAIAVFSLIAVANLSEVFRSAILTVDSGQQEAAVMVGLSPLQTYYRIIVPQALVSAIPNIGNLTLNILKGTSLAFMMTVQEVTAVAKTAAAYTYDYTEAYIDIFIVYFILGAILQIGFKYLERYLSRHKVRGAVKQGV</sequence>
<evidence type="ECO:0000259" key="8">
    <source>
        <dbReference type="PROSITE" id="PS50928"/>
    </source>
</evidence>